<dbReference type="InterPro" id="IPR006091">
    <property type="entry name" value="Acyl-CoA_Oxase/DH_mid-dom"/>
</dbReference>
<dbReference type="Gene3D" id="3.10.120.10">
    <property type="entry name" value="Cytochrome b5-like heme/steroid binding domain"/>
    <property type="match status" value="1"/>
</dbReference>
<dbReference type="PROSITE" id="PS50255">
    <property type="entry name" value="CYTOCHROME_B5_2"/>
    <property type="match status" value="1"/>
</dbReference>
<dbReference type="PROSITE" id="PS00191">
    <property type="entry name" value="CYTOCHROME_B5_1"/>
    <property type="match status" value="1"/>
</dbReference>
<dbReference type="PANTHER" id="PTHR48083">
    <property type="entry name" value="MEDIUM-CHAIN SPECIFIC ACYL-COA DEHYDROGENASE, MITOCHONDRIAL-RELATED"/>
    <property type="match status" value="1"/>
</dbReference>
<dbReference type="InterPro" id="IPR036400">
    <property type="entry name" value="Cyt_B5-like_heme/steroid_sf"/>
</dbReference>
<dbReference type="InterPro" id="IPR036250">
    <property type="entry name" value="AcylCo_DH-like_C"/>
</dbReference>
<gene>
    <name evidence="10" type="ORF">E4U43_001535</name>
</gene>
<evidence type="ECO:0000256" key="7">
    <source>
        <dbReference type="ARBA" id="ARBA00023002"/>
    </source>
</evidence>
<dbReference type="InterPro" id="IPR018506">
    <property type="entry name" value="Cyt_B5_heme-BS"/>
</dbReference>
<feature type="domain" description="Cytochrome b5 heme-binding" evidence="9">
    <location>
        <begin position="5"/>
        <end position="80"/>
    </location>
</feature>
<evidence type="ECO:0000256" key="6">
    <source>
        <dbReference type="ARBA" id="ARBA00022827"/>
    </source>
</evidence>
<dbReference type="Pfam" id="PF02771">
    <property type="entry name" value="Acyl-CoA_dh_N"/>
    <property type="match status" value="1"/>
</dbReference>
<keyword evidence="3" id="KW-0349">Heme</keyword>
<dbReference type="OrthoDB" id="2588832at2759"/>
<dbReference type="SUPFAM" id="SSF55856">
    <property type="entry name" value="Cytochrome b5-like heme/steroid binding domain"/>
    <property type="match status" value="1"/>
</dbReference>
<dbReference type="InterPro" id="IPR013786">
    <property type="entry name" value="AcylCoA_DH/ox_N"/>
</dbReference>
<keyword evidence="5" id="KW-0479">Metal-binding</keyword>
<dbReference type="CDD" id="cd00567">
    <property type="entry name" value="ACAD"/>
    <property type="match status" value="1"/>
</dbReference>
<dbReference type="Pfam" id="PF00441">
    <property type="entry name" value="Acyl-CoA_dh_1"/>
    <property type="match status" value="1"/>
</dbReference>
<evidence type="ECO:0000313" key="10">
    <source>
        <dbReference type="EMBL" id="KAG6000700.1"/>
    </source>
</evidence>
<dbReference type="InterPro" id="IPR009100">
    <property type="entry name" value="AcylCoA_DH/oxidase_NM_dom_sf"/>
</dbReference>
<keyword evidence="11" id="KW-1185">Reference proteome</keyword>
<keyword evidence="6" id="KW-0274">FAD</keyword>
<comment type="cofactor">
    <cofactor evidence="1">
        <name>FAD</name>
        <dbReference type="ChEBI" id="CHEBI:57692"/>
    </cofactor>
</comment>
<dbReference type="Gene3D" id="2.40.110.10">
    <property type="entry name" value="Butyryl-CoA Dehydrogenase, subunit A, domain 2"/>
    <property type="match status" value="1"/>
</dbReference>
<proteinExistence type="inferred from homology"/>
<evidence type="ECO:0000256" key="3">
    <source>
        <dbReference type="ARBA" id="ARBA00022617"/>
    </source>
</evidence>
<dbReference type="InterPro" id="IPR050741">
    <property type="entry name" value="Acyl-CoA_dehydrogenase"/>
</dbReference>
<dbReference type="AlphaFoldDB" id="A0A9P7N7P5"/>
<dbReference type="Pfam" id="PF00173">
    <property type="entry name" value="Cyt-b5"/>
    <property type="match status" value="1"/>
</dbReference>
<comment type="similarity">
    <text evidence="2">Belongs to the acyl-CoA dehydrogenase family.</text>
</comment>
<dbReference type="PROSITE" id="PS00072">
    <property type="entry name" value="ACYL_COA_DH_1"/>
    <property type="match status" value="1"/>
</dbReference>
<reference evidence="10" key="1">
    <citation type="journal article" date="2020" name="bioRxiv">
        <title>Whole genome comparisons of ergot fungi reveals the divergence and evolution of species within the genus Claviceps are the result of varying mechanisms driving genome evolution and host range expansion.</title>
        <authorList>
            <person name="Wyka S.A."/>
            <person name="Mondo S.J."/>
            <person name="Liu M."/>
            <person name="Dettman J."/>
            <person name="Nalam V."/>
            <person name="Broders K.D."/>
        </authorList>
    </citation>
    <scope>NUCLEOTIDE SEQUENCE</scope>
    <source>
        <strain evidence="10">CCC 602</strain>
    </source>
</reference>
<dbReference type="GO" id="GO:0020037">
    <property type="term" value="F:heme binding"/>
    <property type="evidence" value="ECO:0007669"/>
    <property type="project" value="InterPro"/>
</dbReference>
<dbReference type="GO" id="GO:0046872">
    <property type="term" value="F:metal ion binding"/>
    <property type="evidence" value="ECO:0007669"/>
    <property type="project" value="UniProtKB-KW"/>
</dbReference>
<evidence type="ECO:0000256" key="4">
    <source>
        <dbReference type="ARBA" id="ARBA00022630"/>
    </source>
</evidence>
<keyword evidence="8" id="KW-0408">Iron</keyword>
<dbReference type="InterPro" id="IPR001199">
    <property type="entry name" value="Cyt_B5-like_heme/steroid-bd"/>
</dbReference>
<evidence type="ECO:0000256" key="1">
    <source>
        <dbReference type="ARBA" id="ARBA00001974"/>
    </source>
</evidence>
<dbReference type="GO" id="GO:0033539">
    <property type="term" value="P:fatty acid beta-oxidation using acyl-CoA dehydrogenase"/>
    <property type="evidence" value="ECO:0007669"/>
    <property type="project" value="TreeGrafter"/>
</dbReference>
<dbReference type="EMBL" id="SRPW01001503">
    <property type="protein sequence ID" value="KAG6000700.1"/>
    <property type="molecule type" value="Genomic_DNA"/>
</dbReference>
<dbReference type="InterPro" id="IPR037069">
    <property type="entry name" value="AcylCoA_DH/ox_N_sf"/>
</dbReference>
<evidence type="ECO:0000256" key="8">
    <source>
        <dbReference type="ARBA" id="ARBA00023004"/>
    </source>
</evidence>
<evidence type="ECO:0000259" key="9">
    <source>
        <dbReference type="PROSITE" id="PS50255"/>
    </source>
</evidence>
<protein>
    <recommendedName>
        <fullName evidence="9">Cytochrome b5 heme-binding domain-containing protein</fullName>
    </recommendedName>
</protein>
<sequence>MAPPAKTFTREEVREHTGEDSLWCIIDSIVYDLSDFIMAHPGGESVLHQVAGQDATTAFYNLHRQEVLTKYADLAIGTIDGESPQVIVPQPGHLSPVPYAEPLWLVQHFKNPYFNDSHRRLQRAMREFTDKHLLPEAQECESTGRHISQHMIDLMSQNGILHMKLGPGKHLHGVDLLSGAVRGDEFDYFHDLIVAQESSRTMMRGFQDGSLAGMTIGLTAVLNFARDEAWKKKIADSVLSGKKKLCLAITEAFAGSDVAAIRTTAEKTPDGKHFIVNGTKKWITNGTFCDYFVTGVRTGKGLSVLLIERTKGLETKPIKTSYSAAAGTSYVTFDKVKVPVENLLGEENKGMHVILSNFNHERWTMACGSIRVSRTIVEECLKWANQRLVFGKRLIDQPVIRRKIAKMIALVEANQSWLETITYQMCHMPYNLQAQHLAGPIGLLKMSVTRAAHDIADEAIQIWGGRGLTQTGMGKHIEMFHRTYAFDSILGGAEDILADLGVRQAVKNFPKAML</sequence>
<dbReference type="InterPro" id="IPR046373">
    <property type="entry name" value="Acyl-CoA_Oxase/DH_mid-dom_sf"/>
</dbReference>
<dbReference type="PANTHER" id="PTHR48083:SF28">
    <property type="entry name" value="ACYL-COA DEHYDROGENASE FAMILY PROTEIN (AFU_ORTHOLOGUE AFUA_6G10880)-RELATED"/>
    <property type="match status" value="1"/>
</dbReference>
<dbReference type="SMART" id="SM01117">
    <property type="entry name" value="Cyt-b5"/>
    <property type="match status" value="1"/>
</dbReference>
<dbReference type="InterPro" id="IPR006089">
    <property type="entry name" value="Acyl-CoA_DH_CS"/>
</dbReference>
<keyword evidence="7" id="KW-0560">Oxidoreductase</keyword>
<dbReference type="InterPro" id="IPR009075">
    <property type="entry name" value="AcylCo_DH/oxidase_C"/>
</dbReference>
<dbReference type="GO" id="GO:0050660">
    <property type="term" value="F:flavin adenine dinucleotide binding"/>
    <property type="evidence" value="ECO:0007669"/>
    <property type="project" value="InterPro"/>
</dbReference>
<dbReference type="Pfam" id="PF02770">
    <property type="entry name" value="Acyl-CoA_dh_M"/>
    <property type="match status" value="1"/>
</dbReference>
<dbReference type="Proteomes" id="UP000748025">
    <property type="component" value="Unassembled WGS sequence"/>
</dbReference>
<evidence type="ECO:0000256" key="5">
    <source>
        <dbReference type="ARBA" id="ARBA00022723"/>
    </source>
</evidence>
<dbReference type="GO" id="GO:0003995">
    <property type="term" value="F:acyl-CoA dehydrogenase activity"/>
    <property type="evidence" value="ECO:0007669"/>
    <property type="project" value="InterPro"/>
</dbReference>
<dbReference type="GO" id="GO:0005737">
    <property type="term" value="C:cytoplasm"/>
    <property type="evidence" value="ECO:0007669"/>
    <property type="project" value="TreeGrafter"/>
</dbReference>
<comment type="caution">
    <text evidence="10">The sequence shown here is derived from an EMBL/GenBank/DDBJ whole genome shotgun (WGS) entry which is preliminary data.</text>
</comment>
<dbReference type="Gene3D" id="1.10.540.10">
    <property type="entry name" value="Acyl-CoA dehydrogenase/oxidase, N-terminal domain"/>
    <property type="match status" value="1"/>
</dbReference>
<dbReference type="SUPFAM" id="SSF56645">
    <property type="entry name" value="Acyl-CoA dehydrogenase NM domain-like"/>
    <property type="match status" value="1"/>
</dbReference>
<accession>A0A9P7N7P5</accession>
<dbReference type="SUPFAM" id="SSF47203">
    <property type="entry name" value="Acyl-CoA dehydrogenase C-terminal domain-like"/>
    <property type="match status" value="1"/>
</dbReference>
<name>A0A9P7N7P5_9HYPO</name>
<organism evidence="10 11">
    <name type="scientific">Claviceps pusilla</name>
    <dbReference type="NCBI Taxonomy" id="123648"/>
    <lineage>
        <taxon>Eukaryota</taxon>
        <taxon>Fungi</taxon>
        <taxon>Dikarya</taxon>
        <taxon>Ascomycota</taxon>
        <taxon>Pezizomycotina</taxon>
        <taxon>Sordariomycetes</taxon>
        <taxon>Hypocreomycetidae</taxon>
        <taxon>Hypocreales</taxon>
        <taxon>Clavicipitaceae</taxon>
        <taxon>Claviceps</taxon>
    </lineage>
</organism>
<evidence type="ECO:0000256" key="2">
    <source>
        <dbReference type="ARBA" id="ARBA00009347"/>
    </source>
</evidence>
<keyword evidence="4" id="KW-0285">Flavoprotein</keyword>
<evidence type="ECO:0000313" key="11">
    <source>
        <dbReference type="Proteomes" id="UP000748025"/>
    </source>
</evidence>
<dbReference type="Gene3D" id="1.20.140.10">
    <property type="entry name" value="Butyryl-CoA Dehydrogenase, subunit A, domain 3"/>
    <property type="match status" value="1"/>
</dbReference>